<gene>
    <name evidence="1" type="ORF">ACFQY8_04210</name>
</gene>
<sequence length="157" mass="17911">MDEFDEELVFDTYHSIGRKNEYIRFHIAQCVCGDIPKDTCEQLALNSCNVACLALDVVRDRLSINMLNSLVTPRVIGQISNLKDLLKEERHGKQLIPWADASRKHLPFILRTLNGFVVSPTCFDANVGLTLGSSPCWVNVVFRLKGQKWMCHSIDFW</sequence>
<protein>
    <submittedName>
        <fullName evidence="1">Uncharacterized protein</fullName>
    </submittedName>
</protein>
<keyword evidence="2" id="KW-1185">Reference proteome</keyword>
<evidence type="ECO:0000313" key="1">
    <source>
        <dbReference type="EMBL" id="MFD0704948.1"/>
    </source>
</evidence>
<evidence type="ECO:0000313" key="2">
    <source>
        <dbReference type="Proteomes" id="UP001597036"/>
    </source>
</evidence>
<dbReference type="RefSeq" id="WP_377938652.1">
    <property type="nucleotide sequence ID" value="NZ_JBHTHQ010000021.1"/>
</dbReference>
<accession>A0ABW2Y3V8</accession>
<dbReference type="Proteomes" id="UP001597036">
    <property type="component" value="Unassembled WGS sequence"/>
</dbReference>
<comment type="caution">
    <text evidence="1">The sequence shown here is derived from an EMBL/GenBank/DDBJ whole genome shotgun (WGS) entry which is preliminary data.</text>
</comment>
<dbReference type="EMBL" id="JBHTHQ010000021">
    <property type="protein sequence ID" value="MFD0704948.1"/>
    <property type="molecule type" value="Genomic_DNA"/>
</dbReference>
<name>A0ABW2Y3V8_9BIFI</name>
<reference evidence="2" key="1">
    <citation type="journal article" date="2019" name="Int. J. Syst. Evol. Microbiol.">
        <title>The Global Catalogue of Microorganisms (GCM) 10K type strain sequencing project: providing services to taxonomists for standard genome sequencing and annotation.</title>
        <authorList>
            <consortium name="The Broad Institute Genomics Platform"/>
            <consortium name="The Broad Institute Genome Sequencing Center for Infectious Disease"/>
            <person name="Wu L."/>
            <person name="Ma J."/>
        </authorList>
    </citation>
    <scope>NUCLEOTIDE SEQUENCE [LARGE SCALE GENOMIC DNA]</scope>
    <source>
        <strain evidence="2">CCM 8604</strain>
    </source>
</reference>
<organism evidence="1 2">
    <name type="scientific">Alloscardovia venturai</name>
    <dbReference type="NCBI Taxonomy" id="1769421"/>
    <lineage>
        <taxon>Bacteria</taxon>
        <taxon>Bacillati</taxon>
        <taxon>Actinomycetota</taxon>
        <taxon>Actinomycetes</taxon>
        <taxon>Bifidobacteriales</taxon>
        <taxon>Bifidobacteriaceae</taxon>
        <taxon>Alloscardovia</taxon>
    </lineage>
</organism>
<proteinExistence type="predicted"/>